<dbReference type="AlphaFoldDB" id="A0A5C6ALC1"/>
<protein>
    <submittedName>
        <fullName evidence="2">Uncharacterized protein</fullName>
    </submittedName>
</protein>
<evidence type="ECO:0000313" key="2">
    <source>
        <dbReference type="EMBL" id="TWU00201.1"/>
    </source>
</evidence>
<evidence type="ECO:0000256" key="1">
    <source>
        <dbReference type="SAM" id="Phobius"/>
    </source>
</evidence>
<organism evidence="2 3">
    <name type="scientific">Botrimarina colliarenosi</name>
    <dbReference type="NCBI Taxonomy" id="2528001"/>
    <lineage>
        <taxon>Bacteria</taxon>
        <taxon>Pseudomonadati</taxon>
        <taxon>Planctomycetota</taxon>
        <taxon>Planctomycetia</taxon>
        <taxon>Pirellulales</taxon>
        <taxon>Lacipirellulaceae</taxon>
        <taxon>Botrimarina</taxon>
    </lineage>
</organism>
<reference evidence="2 3" key="1">
    <citation type="submission" date="2019-02" db="EMBL/GenBank/DDBJ databases">
        <title>Deep-cultivation of Planctomycetes and their phenomic and genomic characterization uncovers novel biology.</title>
        <authorList>
            <person name="Wiegand S."/>
            <person name="Jogler M."/>
            <person name="Boedeker C."/>
            <person name="Pinto D."/>
            <person name="Vollmers J."/>
            <person name="Rivas-Marin E."/>
            <person name="Kohn T."/>
            <person name="Peeters S.H."/>
            <person name="Heuer A."/>
            <person name="Rast P."/>
            <person name="Oberbeckmann S."/>
            <person name="Bunk B."/>
            <person name="Jeske O."/>
            <person name="Meyerdierks A."/>
            <person name="Storesund J.E."/>
            <person name="Kallscheuer N."/>
            <person name="Luecker S."/>
            <person name="Lage O.M."/>
            <person name="Pohl T."/>
            <person name="Merkel B.J."/>
            <person name="Hornburger P."/>
            <person name="Mueller R.-W."/>
            <person name="Bruemmer F."/>
            <person name="Labrenz M."/>
            <person name="Spormann A.M."/>
            <person name="Op Den Camp H."/>
            <person name="Overmann J."/>
            <person name="Amann R."/>
            <person name="Jetten M.S.M."/>
            <person name="Mascher T."/>
            <person name="Medema M.H."/>
            <person name="Devos D.P."/>
            <person name="Kaster A.-K."/>
            <person name="Ovreas L."/>
            <person name="Rohde M."/>
            <person name="Galperin M.Y."/>
            <person name="Jogler C."/>
        </authorList>
    </citation>
    <scope>NUCLEOTIDE SEQUENCE [LARGE SCALE GENOMIC DNA]</scope>
    <source>
        <strain evidence="2 3">Pla108</strain>
    </source>
</reference>
<proteinExistence type="predicted"/>
<feature type="transmembrane region" description="Helical" evidence="1">
    <location>
        <begin position="20"/>
        <end position="38"/>
    </location>
</feature>
<feature type="transmembrane region" description="Helical" evidence="1">
    <location>
        <begin position="77"/>
        <end position="97"/>
    </location>
</feature>
<name>A0A5C6ALC1_9BACT</name>
<sequence>MARMSTDAEERFTALRAMWAAMRPTLLVQVGIVLMSSLVLDGGVIYKCVLTAAISYWLFVLAAVFRRRPRLERHDRWFLKWGFFFWLGYVAVVRSWVA</sequence>
<dbReference type="EMBL" id="SJPR01000001">
    <property type="protein sequence ID" value="TWU00201.1"/>
    <property type="molecule type" value="Genomic_DNA"/>
</dbReference>
<dbReference type="Proteomes" id="UP000317421">
    <property type="component" value="Unassembled WGS sequence"/>
</dbReference>
<comment type="caution">
    <text evidence="2">The sequence shown here is derived from an EMBL/GenBank/DDBJ whole genome shotgun (WGS) entry which is preliminary data.</text>
</comment>
<accession>A0A5C6ALC1</accession>
<keyword evidence="1" id="KW-0472">Membrane</keyword>
<gene>
    <name evidence="2" type="ORF">Pla108_11470</name>
</gene>
<keyword evidence="3" id="KW-1185">Reference proteome</keyword>
<feature type="transmembrane region" description="Helical" evidence="1">
    <location>
        <begin position="44"/>
        <end position="65"/>
    </location>
</feature>
<keyword evidence="1" id="KW-0812">Transmembrane</keyword>
<evidence type="ECO:0000313" key="3">
    <source>
        <dbReference type="Proteomes" id="UP000317421"/>
    </source>
</evidence>
<keyword evidence="1" id="KW-1133">Transmembrane helix</keyword>